<protein>
    <submittedName>
        <fullName evidence="1">Uncharacterized protein</fullName>
    </submittedName>
</protein>
<keyword evidence="2" id="KW-1185">Reference proteome</keyword>
<comment type="caution">
    <text evidence="1">The sequence shown here is derived from an EMBL/GenBank/DDBJ whole genome shotgun (WGS) entry which is preliminary data.</text>
</comment>
<name>A0A8T0JAU7_CERPU</name>
<dbReference type="AlphaFoldDB" id="A0A8T0JAU7"/>
<accession>A0A8T0JAU7</accession>
<evidence type="ECO:0000313" key="2">
    <source>
        <dbReference type="Proteomes" id="UP000822688"/>
    </source>
</evidence>
<dbReference type="EMBL" id="CM026421">
    <property type="protein sequence ID" value="KAG0592406.1"/>
    <property type="molecule type" value="Genomic_DNA"/>
</dbReference>
<reference evidence="1" key="1">
    <citation type="submission" date="2020-06" db="EMBL/GenBank/DDBJ databases">
        <title>WGS assembly of Ceratodon purpureus strain R40.</title>
        <authorList>
            <person name="Carey S.B."/>
            <person name="Jenkins J."/>
            <person name="Shu S."/>
            <person name="Lovell J.T."/>
            <person name="Sreedasyam A."/>
            <person name="Maumus F."/>
            <person name="Tiley G.P."/>
            <person name="Fernandez-Pozo N."/>
            <person name="Barry K."/>
            <person name="Chen C."/>
            <person name="Wang M."/>
            <person name="Lipzen A."/>
            <person name="Daum C."/>
            <person name="Saski C.A."/>
            <person name="Payton A.C."/>
            <person name="Mcbreen J.C."/>
            <person name="Conrad R.E."/>
            <person name="Kollar L.M."/>
            <person name="Olsson S."/>
            <person name="Huttunen S."/>
            <person name="Landis J.B."/>
            <person name="Wickett N.J."/>
            <person name="Johnson M.G."/>
            <person name="Rensing S.A."/>
            <person name="Grimwood J."/>
            <person name="Schmutz J."/>
            <person name="Mcdaniel S.F."/>
        </authorList>
    </citation>
    <scope>NUCLEOTIDE SEQUENCE</scope>
    <source>
        <strain evidence="1">R40</strain>
    </source>
</reference>
<sequence length="94" mass="10561">MISRSLVVRVCERLSESGEEDRVLFDVLPISSKRSLLVQGATNVCLRILPFEPASKHACKEAPEGHLLHFIRLCFLDTRELGVVQLGVLQHSYC</sequence>
<gene>
    <name evidence="1" type="ORF">KC19_1G249800</name>
</gene>
<evidence type="ECO:0000313" key="1">
    <source>
        <dbReference type="EMBL" id="KAG0592406.1"/>
    </source>
</evidence>
<dbReference type="Proteomes" id="UP000822688">
    <property type="component" value="Chromosome 1"/>
</dbReference>
<organism evidence="1 2">
    <name type="scientific">Ceratodon purpureus</name>
    <name type="common">Fire moss</name>
    <name type="synonym">Dicranum purpureum</name>
    <dbReference type="NCBI Taxonomy" id="3225"/>
    <lineage>
        <taxon>Eukaryota</taxon>
        <taxon>Viridiplantae</taxon>
        <taxon>Streptophyta</taxon>
        <taxon>Embryophyta</taxon>
        <taxon>Bryophyta</taxon>
        <taxon>Bryophytina</taxon>
        <taxon>Bryopsida</taxon>
        <taxon>Dicranidae</taxon>
        <taxon>Pseudoditrichales</taxon>
        <taxon>Ditrichaceae</taxon>
        <taxon>Ceratodon</taxon>
    </lineage>
</organism>
<proteinExistence type="predicted"/>